<dbReference type="GO" id="GO:0003677">
    <property type="term" value="F:DNA binding"/>
    <property type="evidence" value="ECO:0007669"/>
    <property type="project" value="UniProtKB-KW"/>
</dbReference>
<dbReference type="InterPro" id="IPR036388">
    <property type="entry name" value="WH-like_DNA-bd_sf"/>
</dbReference>
<dbReference type="Proteomes" id="UP000634522">
    <property type="component" value="Unassembled WGS sequence"/>
</dbReference>
<dbReference type="SUPFAM" id="SSF46785">
    <property type="entry name" value="Winged helix' DNA-binding domain"/>
    <property type="match status" value="1"/>
</dbReference>
<dbReference type="InterPro" id="IPR036390">
    <property type="entry name" value="WH_DNA-bd_sf"/>
</dbReference>
<keyword evidence="2" id="KW-0238">DNA-binding</keyword>
<name>A0ABX1NCI8_9RHOO</name>
<dbReference type="Pfam" id="PF13463">
    <property type="entry name" value="HTH_27"/>
    <property type="match status" value="1"/>
</dbReference>
<evidence type="ECO:0000259" key="1">
    <source>
        <dbReference type="Pfam" id="PF13463"/>
    </source>
</evidence>
<dbReference type="RefSeq" id="WP_169138586.1">
    <property type="nucleotide sequence ID" value="NZ_WTVS01000009.1"/>
</dbReference>
<gene>
    <name evidence="2" type="ORF">GPA27_06095</name>
</gene>
<dbReference type="EMBL" id="WTVS01000009">
    <property type="protein sequence ID" value="NMF96954.1"/>
    <property type="molecule type" value="Genomic_DNA"/>
</dbReference>
<sequence>MTVNAKWTPGEEPTLANVGPAVTGWHLALTSLEAATTEFEWAMLRWHEAFDRYNRQALNMLGLATVSIPEMSILHIVRLHDRAKPASMIANLLNRDDVQNIQYSLRKLMGLKLVQKAKDGAGKNSNVEVTDKGRQVCDEVANIRRQLLIEQIAQLENGEARLLFTAKTVSMLIGLYDEAGRVSTGYMALDTSSDE</sequence>
<dbReference type="InterPro" id="IPR000835">
    <property type="entry name" value="HTH_MarR-typ"/>
</dbReference>
<evidence type="ECO:0000313" key="2">
    <source>
        <dbReference type="EMBL" id="NMF96954.1"/>
    </source>
</evidence>
<protein>
    <submittedName>
        <fullName evidence="2">Winged helix DNA-binding protein</fullName>
    </submittedName>
</protein>
<dbReference type="Gene3D" id="1.10.10.10">
    <property type="entry name" value="Winged helix-like DNA-binding domain superfamily/Winged helix DNA-binding domain"/>
    <property type="match status" value="1"/>
</dbReference>
<accession>A0ABX1NCI8</accession>
<comment type="caution">
    <text evidence="2">The sequence shown here is derived from an EMBL/GenBank/DDBJ whole genome shotgun (WGS) entry which is preliminary data.</text>
</comment>
<reference evidence="2 3" key="1">
    <citation type="submission" date="2019-12" db="EMBL/GenBank/DDBJ databases">
        <title>Comparative genomics gives insights into the taxonomy of the Azoarcus-Aromatoleum group and reveals separate origins of nif in the plant-associated Azoarcus and non-plant-associated Aromatoleum sub-groups.</title>
        <authorList>
            <person name="Lafos M."/>
            <person name="Maluk M."/>
            <person name="Batista M."/>
            <person name="Junghare M."/>
            <person name="Carmona M."/>
            <person name="Faoro H."/>
            <person name="Cruz L.M."/>
            <person name="Battistoni F."/>
            <person name="De Souza E."/>
            <person name="Pedrosa F."/>
            <person name="Chen W.-M."/>
            <person name="Poole P.S."/>
            <person name="Dixon R.A."/>
            <person name="James E.K."/>
        </authorList>
    </citation>
    <scope>NUCLEOTIDE SEQUENCE [LARGE SCALE GENOMIC DNA]</scope>
    <source>
        <strain evidence="2 3">T</strain>
    </source>
</reference>
<evidence type="ECO:0000313" key="3">
    <source>
        <dbReference type="Proteomes" id="UP000634522"/>
    </source>
</evidence>
<feature type="domain" description="HTH marR-type" evidence="1">
    <location>
        <begin position="69"/>
        <end position="133"/>
    </location>
</feature>
<organism evidence="2 3">
    <name type="scientific">Aromatoleum toluolicum</name>
    <dbReference type="NCBI Taxonomy" id="90060"/>
    <lineage>
        <taxon>Bacteria</taxon>
        <taxon>Pseudomonadati</taxon>
        <taxon>Pseudomonadota</taxon>
        <taxon>Betaproteobacteria</taxon>
        <taxon>Rhodocyclales</taxon>
        <taxon>Rhodocyclaceae</taxon>
        <taxon>Aromatoleum</taxon>
    </lineage>
</organism>
<keyword evidence="3" id="KW-1185">Reference proteome</keyword>
<proteinExistence type="predicted"/>